<evidence type="ECO:0000256" key="2">
    <source>
        <dbReference type="ARBA" id="ARBA00022679"/>
    </source>
</evidence>
<comment type="caution">
    <text evidence="6">The sequence shown here is derived from an EMBL/GenBank/DDBJ whole genome shotgun (WGS) entry which is preliminary data.</text>
</comment>
<evidence type="ECO:0000256" key="1">
    <source>
        <dbReference type="ARBA" id="ARBA00022676"/>
    </source>
</evidence>
<dbReference type="HAMAP" id="MF_01963">
    <property type="entry name" value="MTAP"/>
    <property type="match status" value="1"/>
</dbReference>
<gene>
    <name evidence="6" type="primary">mtnP</name>
    <name evidence="6" type="ORF">ENN04_00820</name>
</gene>
<feature type="binding site" evidence="4">
    <location>
        <begin position="50"/>
        <end position="51"/>
    </location>
    <ligand>
        <name>phosphate</name>
        <dbReference type="ChEBI" id="CHEBI:43474"/>
    </ligand>
</feature>
<dbReference type="SUPFAM" id="SSF53167">
    <property type="entry name" value="Purine and uridine phosphorylases"/>
    <property type="match status" value="1"/>
</dbReference>
<dbReference type="InterPro" id="IPR000845">
    <property type="entry name" value="Nucleoside_phosphorylase_d"/>
</dbReference>
<comment type="similarity">
    <text evidence="4">Belongs to the PNP/MTAP phosphorylase family. MTAP subfamily.</text>
</comment>
<comment type="miscellaneous">
    <text evidence="4">Although this enzyme belongs to the family of MTA phosphorylases based on sequence homology, it has been shown that conserved amino acid substitutions in the substrate binding pocket convert the substrate specificity of this enzyme from 6-aminopurines to 6-oxopurines.</text>
</comment>
<dbReference type="NCBIfam" id="TIGR01694">
    <property type="entry name" value="MTAP"/>
    <property type="match status" value="1"/>
</dbReference>
<evidence type="ECO:0000259" key="5">
    <source>
        <dbReference type="Pfam" id="PF01048"/>
    </source>
</evidence>
<dbReference type="CDD" id="cd09010">
    <property type="entry name" value="MTAP_SsMTAPII_like_MTIP"/>
    <property type="match status" value="1"/>
</dbReference>
<accession>A0A7C5SX40</accession>
<keyword evidence="1 4" id="KW-0328">Glycosyltransferase</keyword>
<proteinExistence type="inferred from homology"/>
<dbReference type="InterPro" id="IPR010044">
    <property type="entry name" value="MTAP"/>
</dbReference>
<dbReference type="EC" id="2.4.2.1" evidence="4"/>
<feature type="site" description="Important for substrate specificity" evidence="4">
    <location>
        <position position="181"/>
    </location>
</feature>
<keyword evidence="3 4" id="KW-0660">Purine salvage</keyword>
<dbReference type="Gene3D" id="3.40.50.1580">
    <property type="entry name" value="Nucleoside phosphorylase domain"/>
    <property type="match status" value="1"/>
</dbReference>
<dbReference type="InterPro" id="IPR035994">
    <property type="entry name" value="Nucleoside_phosphorylase_sf"/>
</dbReference>
<organism evidence="6">
    <name type="scientific">Thermocrinis ruber</name>
    <dbReference type="NCBI Taxonomy" id="75906"/>
    <lineage>
        <taxon>Bacteria</taxon>
        <taxon>Pseudomonadati</taxon>
        <taxon>Aquificota</taxon>
        <taxon>Aquificia</taxon>
        <taxon>Aquificales</taxon>
        <taxon>Aquificaceae</taxon>
        <taxon>Thermocrinis</taxon>
    </lineage>
</organism>
<dbReference type="GO" id="GO:0017061">
    <property type="term" value="F:S-methyl-5-thioadenosine phosphorylase activity"/>
    <property type="evidence" value="ECO:0007669"/>
    <property type="project" value="InterPro"/>
</dbReference>
<dbReference type="PANTHER" id="PTHR42679:SF2">
    <property type="entry name" value="S-METHYL-5'-THIOADENOSINE PHOSPHORYLASE"/>
    <property type="match status" value="1"/>
</dbReference>
<evidence type="ECO:0000256" key="4">
    <source>
        <dbReference type="HAMAP-Rule" id="MF_01963"/>
    </source>
</evidence>
<feature type="site" description="Important for substrate specificity" evidence="4">
    <location>
        <position position="235"/>
    </location>
</feature>
<feature type="domain" description="Nucleoside phosphorylase" evidence="5">
    <location>
        <begin position="2"/>
        <end position="257"/>
    </location>
</feature>
<dbReference type="GO" id="GO:0019509">
    <property type="term" value="P:L-methionine salvage from methylthioadenosine"/>
    <property type="evidence" value="ECO:0007669"/>
    <property type="project" value="TreeGrafter"/>
</dbReference>
<evidence type="ECO:0000313" key="6">
    <source>
        <dbReference type="EMBL" id="HHO73165.1"/>
    </source>
</evidence>
<feature type="binding site" evidence="4">
    <location>
        <position position="200"/>
    </location>
    <ligand>
        <name>phosphate</name>
        <dbReference type="ChEBI" id="CHEBI:43474"/>
    </ligand>
</feature>
<dbReference type="UniPathway" id="UPA00606"/>
<reference evidence="6" key="1">
    <citation type="journal article" date="2020" name="mSystems">
        <title>Genome- and Community-Level Interaction Insights into Carbon Utilization and Element Cycling Functions of Hydrothermarchaeota in Hydrothermal Sediment.</title>
        <authorList>
            <person name="Zhou Z."/>
            <person name="Liu Y."/>
            <person name="Xu W."/>
            <person name="Pan J."/>
            <person name="Luo Z.H."/>
            <person name="Li M."/>
        </authorList>
    </citation>
    <scope>NUCLEOTIDE SEQUENCE [LARGE SCALE GENOMIC DNA]</scope>
    <source>
        <strain evidence="6">SpSt-114</strain>
    </source>
</reference>
<comment type="pathway">
    <text evidence="4">Purine metabolism; purine nucleoside salvage.</text>
</comment>
<feature type="binding site" evidence="4">
    <location>
        <position position="8"/>
    </location>
    <ligand>
        <name>phosphate</name>
        <dbReference type="ChEBI" id="CHEBI:43474"/>
    </ligand>
</feature>
<feature type="binding site" evidence="4">
    <location>
        <begin position="223"/>
        <end position="225"/>
    </location>
    <ligand>
        <name>substrate</name>
    </ligand>
</feature>
<protein>
    <recommendedName>
        <fullName evidence="4">Probable 6-oxopurine nucleoside phosphorylase</fullName>
        <ecNumber evidence="4">2.4.2.1</ecNumber>
    </recommendedName>
    <alternativeName>
        <fullName evidence="4">Purine nucleoside phosphorylase</fullName>
        <shortName evidence="4">PNP</shortName>
    </alternativeName>
</protein>
<dbReference type="GO" id="GO:0005829">
    <property type="term" value="C:cytosol"/>
    <property type="evidence" value="ECO:0007669"/>
    <property type="project" value="TreeGrafter"/>
</dbReference>
<keyword evidence="2 4" id="KW-0808">Transferase</keyword>
<comment type="catalytic activity">
    <reaction evidence="4">
        <text>a purine D-ribonucleoside + phosphate = a purine nucleobase + alpha-D-ribose 1-phosphate</text>
        <dbReference type="Rhea" id="RHEA:19805"/>
        <dbReference type="ChEBI" id="CHEBI:26386"/>
        <dbReference type="ChEBI" id="CHEBI:43474"/>
        <dbReference type="ChEBI" id="CHEBI:57720"/>
        <dbReference type="ChEBI" id="CHEBI:142355"/>
        <dbReference type="EC" id="2.4.2.1"/>
    </reaction>
</comment>
<dbReference type="PANTHER" id="PTHR42679">
    <property type="entry name" value="S-METHYL-5'-THIOADENOSINE PHOSPHORYLASE"/>
    <property type="match status" value="1"/>
</dbReference>
<dbReference type="GO" id="GO:0006166">
    <property type="term" value="P:purine ribonucleoside salvage"/>
    <property type="evidence" value="ECO:0007669"/>
    <property type="project" value="UniProtKB-UniRule"/>
</dbReference>
<evidence type="ECO:0000256" key="3">
    <source>
        <dbReference type="ARBA" id="ARBA00022726"/>
    </source>
</evidence>
<name>A0A7C5SX40_9AQUI</name>
<feature type="binding site" evidence="4">
    <location>
        <begin position="83"/>
        <end position="84"/>
    </location>
    <ligand>
        <name>phosphate</name>
        <dbReference type="ChEBI" id="CHEBI:43474"/>
    </ligand>
</feature>
<dbReference type="FunFam" id="3.40.50.1580:FF:000012">
    <property type="entry name" value="Probable 6-oxopurine nucleoside phosphorylase"/>
    <property type="match status" value="1"/>
</dbReference>
<dbReference type="AlphaFoldDB" id="A0A7C5SX40"/>
<dbReference type="Pfam" id="PF01048">
    <property type="entry name" value="PNP_UDP_1"/>
    <property type="match status" value="1"/>
</dbReference>
<dbReference type="EMBL" id="DSAC01000011">
    <property type="protein sequence ID" value="HHO73165.1"/>
    <property type="molecule type" value="Genomic_DNA"/>
</dbReference>
<dbReference type="NCBIfam" id="NF006599">
    <property type="entry name" value="PRK09136.1"/>
    <property type="match status" value="1"/>
</dbReference>
<comment type="subunit">
    <text evidence="4">Homohexamer. Dimer of a homotrimer.</text>
</comment>
<feature type="binding site" evidence="4">
    <location>
        <position position="199"/>
    </location>
    <ligand>
        <name>substrate</name>
    </ligand>
</feature>
<comment type="function">
    <text evidence="4">Purine nucleoside phosphorylase which is highly specific for 6-oxopurine nucleosides. Cleaves guanosine or inosine to respective bases and sugar-1-phosphate molecules. Involved in purine salvage.</text>
</comment>
<sequence length="277" mass="30509">MLGIIGGSGLYRMDGLKNLREVSLNTPFGEPSSPVILGEISGKQVAFISRHGLNHQYPPSLVPYRANLWAFKELGVKRVLAISAVGAINERFKPGDFVVVDDLIDLTKGREDTFYKGAYSVDVQGEDKPSKLLRGKKVVHVDMTQAYCPQMRKVLIETLEELKLSYHPAGVYACTEGPRFETPAEIRAVKLLGGDVVGMTGYPEVALARELGMCYASLCVVANPAAGIAGYRLTSEEVILMMKNKEEEIKEVLRLFVENLPEERLCKCEESLEGAEV</sequence>